<evidence type="ECO:0000256" key="3">
    <source>
        <dbReference type="ARBA" id="ARBA00022946"/>
    </source>
</evidence>
<evidence type="ECO:0000313" key="7">
    <source>
        <dbReference type="Proteomes" id="UP000769528"/>
    </source>
</evidence>
<comment type="similarity">
    <text evidence="2">Belongs to the ATP11 family.</text>
</comment>
<evidence type="ECO:0000256" key="5">
    <source>
        <dbReference type="SAM" id="MobiDB-lite"/>
    </source>
</evidence>
<dbReference type="OrthoDB" id="16535at2759"/>
<evidence type="ECO:0000256" key="1">
    <source>
        <dbReference type="ARBA" id="ARBA00004173"/>
    </source>
</evidence>
<dbReference type="GO" id="GO:0005739">
    <property type="term" value="C:mitochondrion"/>
    <property type="evidence" value="ECO:0007669"/>
    <property type="project" value="UniProtKB-SubCell"/>
</dbReference>
<evidence type="ECO:0000313" key="6">
    <source>
        <dbReference type="EMBL" id="KAH3675645.1"/>
    </source>
</evidence>
<dbReference type="GO" id="GO:0033615">
    <property type="term" value="P:mitochondrial proton-transporting ATP synthase complex assembly"/>
    <property type="evidence" value="ECO:0007669"/>
    <property type="project" value="TreeGrafter"/>
</dbReference>
<feature type="compositionally biased region" description="Basic and acidic residues" evidence="5">
    <location>
        <begin position="102"/>
        <end position="113"/>
    </location>
</feature>
<protein>
    <submittedName>
        <fullName evidence="6">Uncharacterized protein</fullName>
    </submittedName>
</protein>
<dbReference type="Proteomes" id="UP000769528">
    <property type="component" value="Unassembled WGS sequence"/>
</dbReference>
<dbReference type="PANTHER" id="PTHR13126">
    <property type="entry name" value="CHAPERONE ATP11"/>
    <property type="match status" value="1"/>
</dbReference>
<sequence length="309" mass="36359">MSVRFRPSLLKLNELKFFQQSRGAVCTNINFNRRNDKAELLTDKYKEKLIKKANELGVKNVNELKERLKDQIEVQKKEFSKIDPLKELEEYERRQAIEAQEKLKHENQIRDPRAANTPEKPFKTLNSYVDLEKIKELPLKELELIWRARFQSKDNTLISLITSNVFDKFYKNARENPIFVLPLPRGDEGFELHYIQWSFVGPNTIHCMFTTLLEFKTHKEFARPHTTISFHTELQDSHNVVFMNGTVEKESAVKLQEAQLLLLNIQRFYGALEETEVSRRRLQLLQDFTNGSANFNIDKLVEEAQSLDN</sequence>
<evidence type="ECO:0000256" key="2">
    <source>
        <dbReference type="ARBA" id="ARBA00009116"/>
    </source>
</evidence>
<dbReference type="PANTHER" id="PTHR13126:SF0">
    <property type="entry name" value="ATP SYNTHASE MITOCHONDRIAL F1 COMPLEX ASSEMBLY FACTOR 1"/>
    <property type="match status" value="1"/>
</dbReference>
<dbReference type="EMBL" id="JAEUBF010000734">
    <property type="protein sequence ID" value="KAH3675645.1"/>
    <property type="molecule type" value="Genomic_DNA"/>
</dbReference>
<dbReference type="InterPro" id="IPR010591">
    <property type="entry name" value="ATP11"/>
</dbReference>
<keyword evidence="7" id="KW-1185">Reference proteome</keyword>
<name>A0A9P8PQC8_9ASCO</name>
<reference evidence="6" key="1">
    <citation type="journal article" date="2021" name="Open Biol.">
        <title>Shared evolutionary footprints suggest mitochondrial oxidative damage underlies multiple complex I losses in fungi.</title>
        <authorList>
            <person name="Schikora-Tamarit M.A."/>
            <person name="Marcet-Houben M."/>
            <person name="Nosek J."/>
            <person name="Gabaldon T."/>
        </authorList>
    </citation>
    <scope>NUCLEOTIDE SEQUENCE</scope>
    <source>
        <strain evidence="6">CBS6341</strain>
    </source>
</reference>
<comment type="caution">
    <text evidence="6">The sequence shown here is derived from an EMBL/GenBank/DDBJ whole genome shotgun (WGS) entry which is preliminary data.</text>
</comment>
<organism evidence="6 7">
    <name type="scientific">Wickerhamomyces mucosus</name>
    <dbReference type="NCBI Taxonomy" id="1378264"/>
    <lineage>
        <taxon>Eukaryota</taxon>
        <taxon>Fungi</taxon>
        <taxon>Dikarya</taxon>
        <taxon>Ascomycota</taxon>
        <taxon>Saccharomycotina</taxon>
        <taxon>Saccharomycetes</taxon>
        <taxon>Phaffomycetales</taxon>
        <taxon>Wickerhamomycetaceae</taxon>
        <taxon>Wickerhamomyces</taxon>
    </lineage>
</organism>
<dbReference type="AlphaFoldDB" id="A0A9P8PQC8"/>
<evidence type="ECO:0000256" key="4">
    <source>
        <dbReference type="ARBA" id="ARBA00023128"/>
    </source>
</evidence>
<comment type="subcellular location">
    <subcellularLocation>
        <location evidence="1">Mitochondrion</location>
    </subcellularLocation>
</comment>
<keyword evidence="4" id="KW-0496">Mitochondrion</keyword>
<feature type="region of interest" description="Disordered" evidence="5">
    <location>
        <begin position="102"/>
        <end position="121"/>
    </location>
</feature>
<gene>
    <name evidence="6" type="ORF">WICMUC_002562</name>
</gene>
<keyword evidence="3" id="KW-0809">Transit peptide</keyword>
<reference evidence="6" key="2">
    <citation type="submission" date="2021-01" db="EMBL/GenBank/DDBJ databases">
        <authorList>
            <person name="Schikora-Tamarit M.A."/>
        </authorList>
    </citation>
    <scope>NUCLEOTIDE SEQUENCE</scope>
    <source>
        <strain evidence="6">CBS6341</strain>
    </source>
</reference>
<dbReference type="Pfam" id="PF06644">
    <property type="entry name" value="ATP11"/>
    <property type="match status" value="1"/>
</dbReference>
<proteinExistence type="inferred from homology"/>
<accession>A0A9P8PQC8</accession>